<gene>
    <name evidence="2" type="ORF">BD289DRAFT_184565</name>
</gene>
<accession>A0A2T3ADA9</accession>
<reference evidence="2 3" key="1">
    <citation type="journal article" date="2018" name="Mycol. Prog.">
        <title>Coniella lustricola, a new species from submerged detritus.</title>
        <authorList>
            <person name="Raudabaugh D.B."/>
            <person name="Iturriaga T."/>
            <person name="Carver A."/>
            <person name="Mondo S."/>
            <person name="Pangilinan J."/>
            <person name="Lipzen A."/>
            <person name="He G."/>
            <person name="Amirebrahimi M."/>
            <person name="Grigoriev I.V."/>
            <person name="Miller A.N."/>
        </authorList>
    </citation>
    <scope>NUCLEOTIDE SEQUENCE [LARGE SCALE GENOMIC DNA]</scope>
    <source>
        <strain evidence="2 3">B22-T-1</strain>
    </source>
</reference>
<organism evidence="2 3">
    <name type="scientific">Coniella lustricola</name>
    <dbReference type="NCBI Taxonomy" id="2025994"/>
    <lineage>
        <taxon>Eukaryota</taxon>
        <taxon>Fungi</taxon>
        <taxon>Dikarya</taxon>
        <taxon>Ascomycota</taxon>
        <taxon>Pezizomycotina</taxon>
        <taxon>Sordariomycetes</taxon>
        <taxon>Sordariomycetidae</taxon>
        <taxon>Diaporthales</taxon>
        <taxon>Schizoparmaceae</taxon>
        <taxon>Coniella</taxon>
    </lineage>
</organism>
<proteinExistence type="predicted"/>
<feature type="transmembrane region" description="Helical" evidence="1">
    <location>
        <begin position="46"/>
        <end position="69"/>
    </location>
</feature>
<feature type="transmembrane region" description="Helical" evidence="1">
    <location>
        <begin position="121"/>
        <end position="142"/>
    </location>
</feature>
<keyword evidence="1" id="KW-0472">Membrane</keyword>
<keyword evidence="3" id="KW-1185">Reference proteome</keyword>
<evidence type="ECO:0000313" key="2">
    <source>
        <dbReference type="EMBL" id="PSR92300.1"/>
    </source>
</evidence>
<keyword evidence="1" id="KW-1133">Transmembrane helix</keyword>
<evidence type="ECO:0000256" key="1">
    <source>
        <dbReference type="SAM" id="Phobius"/>
    </source>
</evidence>
<evidence type="ECO:0008006" key="4">
    <source>
        <dbReference type="Google" id="ProtNLM"/>
    </source>
</evidence>
<dbReference type="Proteomes" id="UP000241462">
    <property type="component" value="Unassembled WGS sequence"/>
</dbReference>
<keyword evidence="1" id="KW-0812">Transmembrane</keyword>
<name>A0A2T3ADA9_9PEZI</name>
<dbReference type="InParanoid" id="A0A2T3ADA9"/>
<dbReference type="AlphaFoldDB" id="A0A2T3ADA9"/>
<protein>
    <recommendedName>
        <fullName evidence="4">Transmembrane protein</fullName>
    </recommendedName>
</protein>
<evidence type="ECO:0000313" key="3">
    <source>
        <dbReference type="Proteomes" id="UP000241462"/>
    </source>
</evidence>
<dbReference type="EMBL" id="KZ678408">
    <property type="protein sequence ID" value="PSR92300.1"/>
    <property type="molecule type" value="Genomic_DNA"/>
</dbReference>
<sequence>MIEMGMVSVMNIEEKKWECDWSVGLVGWCTKRLYKTGVCVRLLNRYHIVLCFLGFVFFCDWCLAVVCVLSECCSVSMWHAWVRVCACVDAQSSRIFFFSMMICGDVSFEINQHYSTCVTRLLYTCLVFAAIFAIFTLAFTPVSTRRRHPHLISIDPILSSPSILPCSKRIVYCLVLILLWIPN</sequence>